<organism evidence="1">
    <name type="scientific">hydrothermal vent metagenome</name>
    <dbReference type="NCBI Taxonomy" id="652676"/>
    <lineage>
        <taxon>unclassified sequences</taxon>
        <taxon>metagenomes</taxon>
        <taxon>ecological metagenomes</taxon>
    </lineage>
</organism>
<gene>
    <name evidence="1" type="ORF">MNBD_ALPHA12-2132</name>
</gene>
<evidence type="ECO:0008006" key="2">
    <source>
        <dbReference type="Google" id="ProtNLM"/>
    </source>
</evidence>
<proteinExistence type="predicted"/>
<name>A0A3B0UTA2_9ZZZZ</name>
<reference evidence="1" key="1">
    <citation type="submission" date="2018-06" db="EMBL/GenBank/DDBJ databases">
        <authorList>
            <person name="Zhirakovskaya E."/>
        </authorList>
    </citation>
    <scope>NUCLEOTIDE SEQUENCE</scope>
</reference>
<accession>A0A3B0UTA2</accession>
<protein>
    <recommendedName>
        <fullName evidence="2">DUF3572 domain-containing protein</fullName>
    </recommendedName>
</protein>
<sequence>MTFTSRFPEDEKKQKSTSHKQFAEAALGYLAAAPDELARFMAAAGYDPDQLRSAIDSNELDLALMDYFATNEPALLAMCSNMKLDVESFMAAWRRLNGAL</sequence>
<dbReference type="EMBL" id="UOEO01000230">
    <property type="protein sequence ID" value="VAW23314.1"/>
    <property type="molecule type" value="Genomic_DNA"/>
</dbReference>
<dbReference type="AlphaFoldDB" id="A0A3B0UTA2"/>
<evidence type="ECO:0000313" key="1">
    <source>
        <dbReference type="EMBL" id="VAW23314.1"/>
    </source>
</evidence>
<dbReference type="InterPro" id="IPR021955">
    <property type="entry name" value="DUF3572"/>
</dbReference>
<dbReference type="Pfam" id="PF12096">
    <property type="entry name" value="DUF3572"/>
    <property type="match status" value="1"/>
</dbReference>